<dbReference type="InterPro" id="IPR053228">
    <property type="entry name" value="Stereospecific_Lipase"/>
</dbReference>
<feature type="chain" id="PRO_5042814124" description="Alpha/beta-hydrolase" evidence="2">
    <location>
        <begin position="18"/>
        <end position="513"/>
    </location>
</feature>
<dbReference type="SUPFAM" id="SSF53474">
    <property type="entry name" value="alpha/beta-Hydrolases"/>
    <property type="match status" value="1"/>
</dbReference>
<comment type="caution">
    <text evidence="3">The sequence shown here is derived from an EMBL/GenBank/DDBJ whole genome shotgun (WGS) entry which is preliminary data.</text>
</comment>
<evidence type="ECO:0000256" key="2">
    <source>
        <dbReference type="SAM" id="SignalP"/>
    </source>
</evidence>
<keyword evidence="4" id="KW-1185">Reference proteome</keyword>
<accession>A0AAN7STI4</accession>
<sequence>MHILAKVAMLALPLASAIPHGDISSRSLISDLAKLVNLTNILPIPINSEDRLQTALTNIRQQNFQNQVLETTFAALLADVVANVAPQDVQGALTQTATTLGNGAIGSSTIENIAEAILNGLAVTDLTQNVLAGYLSGGNSFSNVNPAPPTTIYPRKSPQDAPYTVPEAQLRAAVYIPPGFTYGAKRPICFVPGTGAFGYMNFISNLGKLFGNTYDPVYLNVPGAMYDDTQINSQYIAYMLNYISSITKRDDVAEISWSQGNLDTQWVFQYWPSTRSVVTDFISAAADFHGTTLAYFLDPALVNPPLPPSVIQQEYDSNFVLTLRRGGGGSPYVNSTSVHSISDQIVQPQYSPYASADYFTLDLPGTPNTNPTCPVSRNVPYTNTEIQTACAGRPAGGVYTHEGVLYNPLMYALALDALQNDGPGRLDRIDLNTVCQQLIAQGLTLADVQATEGLIPLAAVNLLLYPRKVTNEPAVMQYAVQANSACSASSTSSSRTSTSSSTTRSATGMTSTT</sequence>
<dbReference type="InterPro" id="IPR029058">
    <property type="entry name" value="AB_hydrolase_fold"/>
</dbReference>
<feature type="signal peptide" evidence="2">
    <location>
        <begin position="1"/>
        <end position="17"/>
    </location>
</feature>
<proteinExistence type="predicted"/>
<dbReference type="Gene3D" id="3.40.50.1820">
    <property type="entry name" value="alpha/beta hydrolase"/>
    <property type="match status" value="1"/>
</dbReference>
<dbReference type="PANTHER" id="PTHR37574">
    <property type="entry name" value="LIPASE B"/>
    <property type="match status" value="1"/>
</dbReference>
<dbReference type="Proteomes" id="UP001309876">
    <property type="component" value="Unassembled WGS sequence"/>
</dbReference>
<reference evidence="3 4" key="1">
    <citation type="submission" date="2023-08" db="EMBL/GenBank/DDBJ databases">
        <title>Black Yeasts Isolated from many extreme environments.</title>
        <authorList>
            <person name="Coleine C."/>
            <person name="Stajich J.E."/>
            <person name="Selbmann L."/>
        </authorList>
    </citation>
    <scope>NUCLEOTIDE SEQUENCE [LARGE SCALE GENOMIC DNA]</scope>
    <source>
        <strain evidence="3 4">CCFEE 5910</strain>
    </source>
</reference>
<evidence type="ECO:0000313" key="3">
    <source>
        <dbReference type="EMBL" id="KAK5080977.1"/>
    </source>
</evidence>
<name>A0AAN7STI4_9EURO</name>
<evidence type="ECO:0000313" key="4">
    <source>
        <dbReference type="Proteomes" id="UP001309876"/>
    </source>
</evidence>
<protein>
    <recommendedName>
        <fullName evidence="5">Alpha/beta-hydrolase</fullName>
    </recommendedName>
</protein>
<keyword evidence="2" id="KW-0732">Signal</keyword>
<dbReference type="EMBL" id="JAVRRJ010000011">
    <property type="protein sequence ID" value="KAK5080977.1"/>
    <property type="molecule type" value="Genomic_DNA"/>
</dbReference>
<gene>
    <name evidence="3" type="ORF">LTR05_008294</name>
</gene>
<dbReference type="PANTHER" id="PTHR37574:SF1">
    <property type="entry name" value="LIPASE B"/>
    <property type="match status" value="1"/>
</dbReference>
<organism evidence="3 4">
    <name type="scientific">Lithohypha guttulata</name>
    <dbReference type="NCBI Taxonomy" id="1690604"/>
    <lineage>
        <taxon>Eukaryota</taxon>
        <taxon>Fungi</taxon>
        <taxon>Dikarya</taxon>
        <taxon>Ascomycota</taxon>
        <taxon>Pezizomycotina</taxon>
        <taxon>Eurotiomycetes</taxon>
        <taxon>Chaetothyriomycetidae</taxon>
        <taxon>Chaetothyriales</taxon>
        <taxon>Trichomeriaceae</taxon>
        <taxon>Lithohypha</taxon>
    </lineage>
</organism>
<dbReference type="AlphaFoldDB" id="A0AAN7STI4"/>
<feature type="region of interest" description="Disordered" evidence="1">
    <location>
        <begin position="488"/>
        <end position="513"/>
    </location>
</feature>
<evidence type="ECO:0008006" key="5">
    <source>
        <dbReference type="Google" id="ProtNLM"/>
    </source>
</evidence>
<evidence type="ECO:0000256" key="1">
    <source>
        <dbReference type="SAM" id="MobiDB-lite"/>
    </source>
</evidence>